<keyword evidence="1" id="KW-0732">Signal</keyword>
<proteinExistence type="predicted"/>
<evidence type="ECO:0008006" key="4">
    <source>
        <dbReference type="Google" id="ProtNLM"/>
    </source>
</evidence>
<dbReference type="AlphaFoldDB" id="A0A9D9E0W1"/>
<sequence length="188" mass="19974">MRKIMLFALAVLLVTPLGASDFGFAGISAGYSTRTDAALIGFNGTYSYLPDINRQLSIGFGSHGDFAIGVNKENDIPIFFAVLFGLAVEYRINEYVSLDFLLGPGIVAEADKIDTYVSLGPALDASFTLGFGKNSIAGFTAGATLYPSFSLLSERTDTFSLAVLGYIGVSFRFPITAIVVPVVAEILD</sequence>
<reference evidence="2" key="1">
    <citation type="submission" date="2020-10" db="EMBL/GenBank/DDBJ databases">
        <authorList>
            <person name="Gilroy R."/>
        </authorList>
    </citation>
    <scope>NUCLEOTIDE SEQUENCE</scope>
    <source>
        <strain evidence="2">7293</strain>
    </source>
</reference>
<comment type="caution">
    <text evidence="2">The sequence shown here is derived from an EMBL/GenBank/DDBJ whole genome shotgun (WGS) entry which is preliminary data.</text>
</comment>
<evidence type="ECO:0000256" key="1">
    <source>
        <dbReference type="SAM" id="SignalP"/>
    </source>
</evidence>
<gene>
    <name evidence="2" type="ORF">IAA97_09295</name>
</gene>
<evidence type="ECO:0000313" key="3">
    <source>
        <dbReference type="Proteomes" id="UP000823615"/>
    </source>
</evidence>
<dbReference type="EMBL" id="JADIMT010000104">
    <property type="protein sequence ID" value="MBO8437156.1"/>
    <property type="molecule type" value="Genomic_DNA"/>
</dbReference>
<name>A0A9D9E0W1_9SPIO</name>
<organism evidence="2 3">
    <name type="scientific">Candidatus Ornithospirochaeta stercoripullorum</name>
    <dbReference type="NCBI Taxonomy" id="2840899"/>
    <lineage>
        <taxon>Bacteria</taxon>
        <taxon>Pseudomonadati</taxon>
        <taxon>Spirochaetota</taxon>
        <taxon>Spirochaetia</taxon>
        <taxon>Spirochaetales</taxon>
        <taxon>Spirochaetaceae</taxon>
        <taxon>Spirochaetaceae incertae sedis</taxon>
        <taxon>Candidatus Ornithospirochaeta</taxon>
    </lineage>
</organism>
<evidence type="ECO:0000313" key="2">
    <source>
        <dbReference type="EMBL" id="MBO8437156.1"/>
    </source>
</evidence>
<feature type="chain" id="PRO_5039512399" description="Outer membrane protein beta-barrel domain-containing protein" evidence="1">
    <location>
        <begin position="20"/>
        <end position="188"/>
    </location>
</feature>
<feature type="signal peptide" evidence="1">
    <location>
        <begin position="1"/>
        <end position="19"/>
    </location>
</feature>
<accession>A0A9D9E0W1</accession>
<dbReference type="Proteomes" id="UP000823615">
    <property type="component" value="Unassembled WGS sequence"/>
</dbReference>
<protein>
    <recommendedName>
        <fullName evidence="4">Outer membrane protein beta-barrel domain-containing protein</fullName>
    </recommendedName>
</protein>
<reference evidence="2" key="2">
    <citation type="journal article" date="2021" name="PeerJ">
        <title>Extensive microbial diversity within the chicken gut microbiome revealed by metagenomics and culture.</title>
        <authorList>
            <person name="Gilroy R."/>
            <person name="Ravi A."/>
            <person name="Getino M."/>
            <person name="Pursley I."/>
            <person name="Horton D.L."/>
            <person name="Alikhan N.F."/>
            <person name="Baker D."/>
            <person name="Gharbi K."/>
            <person name="Hall N."/>
            <person name="Watson M."/>
            <person name="Adriaenssens E.M."/>
            <person name="Foster-Nyarko E."/>
            <person name="Jarju S."/>
            <person name="Secka A."/>
            <person name="Antonio M."/>
            <person name="Oren A."/>
            <person name="Chaudhuri R.R."/>
            <person name="La Ragione R."/>
            <person name="Hildebrand F."/>
            <person name="Pallen M.J."/>
        </authorList>
    </citation>
    <scope>NUCLEOTIDE SEQUENCE</scope>
    <source>
        <strain evidence="2">7293</strain>
    </source>
</reference>